<dbReference type="InterPro" id="IPR006212">
    <property type="entry name" value="Furin_repeat"/>
</dbReference>
<keyword evidence="1" id="KW-0472">Membrane</keyword>
<feature type="transmembrane region" description="Helical" evidence="1">
    <location>
        <begin position="2556"/>
        <end position="2579"/>
    </location>
</feature>
<dbReference type="PANTHER" id="PTHR11319:SF35">
    <property type="entry name" value="OUTER MEMBRANE PROTEIN PMPC-RELATED"/>
    <property type="match status" value="1"/>
</dbReference>
<reference evidence="3" key="1">
    <citation type="submission" date="2021-01" db="EMBL/GenBank/DDBJ databases">
        <authorList>
            <consortium name="Genoscope - CEA"/>
            <person name="William W."/>
        </authorList>
    </citation>
    <scope>NUCLEOTIDE SEQUENCE</scope>
</reference>
<feature type="transmembrane region" description="Helical" evidence="1">
    <location>
        <begin position="2692"/>
        <end position="2709"/>
    </location>
</feature>
<evidence type="ECO:0000313" key="4">
    <source>
        <dbReference type="Proteomes" id="UP000692954"/>
    </source>
</evidence>
<accession>A0A8S1RMH2</accession>
<evidence type="ECO:0000256" key="2">
    <source>
        <dbReference type="SAM" id="SignalP"/>
    </source>
</evidence>
<gene>
    <name evidence="3" type="ORF">PSON_ATCC_30995.1.T2250001</name>
</gene>
<feature type="chain" id="PRO_5035805554" description="Transmembrane protein" evidence="2">
    <location>
        <begin position="19"/>
        <end position="2815"/>
    </location>
</feature>
<proteinExistence type="predicted"/>
<sequence length="2815" mass="329176">MKIFFILNLFSLFEILSPQFLTGMSQEYQKEEMDIDLQKLLIDDKGIFLGLWSRYSPLGITKQIGIVGLMDSNCFHYQSIIGKSSRSLELIYYDCLNIESQTVSKFVIFNTIEGHQHIYQIDIDPFEYEGVWYLFELLYYPQKSLSEFLIVKENEILIKKKVETILFQENSLKLTIGNSLVVQNSNLKSLEVGSKFSYFPGKMYMINYIPKKLSGNKLEIESYVMFFEEVSKIFSEDFITTKISDQDLFWLDVQSIIPENSNADSFILAGWFRIIKINQVDDEFTYQFLKMCKNTKQEQLQNPNLSPFQLFYKISPNNNKIIITTYSYNYPSVSLDFTNKDNNFILTKEFELNHKITLWHHLIVNLIQDQISIQINFFDSKDVFQYSSTHIVRQFSFVQFLIQYGNLMKSYKNYLDIQTRNNYFNNFQQSIKEPNCQFTCQDCDGPTNTDCLSCSESSNRIYVSEHKACICPYNYLDDQINQNCLSYNNLSLTLKDQYNEDQCKFGYFEYDDSCYLCPTIISDKFTTCLECVSNVKGWKDNAYCQTMIYLNPNGNTVRKIVSFDAEYFLFDGQGPIKCNSCLKQQFSKIDSIYQLFYQVEQRFKTFCQYQSYIYYESFKINYCYECQIDYCQLCQIEITGIKCIRCLGTYQLINGICTPELSGPSYLTSCRTPYYQSSIKKCKLCPIKYCIYCFEYQQDDLEKCTLYADFDIFELDDQTRIGCALCEENFTYDFTIGECIFKQPSQPNCLRSFINSYNQEICTLSSTDFNIALEIVNCGKLIENCLQCILTPWYELKCIICKIGFTTSVRRGNCYAYSSENAIIVIDGDNYEYDSWIQRVQSFLMKFLPNQYFYQRKYISYDNQGNNIINQIYYSIECQEGYSQNYLFKCRAYCSQECLNCKEDQREYEFYCTQCPLNYYYQPIRSLANRQCIRCPELCEVCEERSEAEIQKLNPYFQITAENRMYSYKCIKAISNKNVQIDSYLQIAKFCFTPQCDLEFIYNYTILIPEHRKQYILYCNQIGLKVLKIQYNLYNPYQQVFHQNSLKEQIFGLQLMKFEQNLFYNGVAFREIIGFDFIEINDAYLFENTKQYIFSNDGKKVDLILNNIVVEKKQINNIPSLFNLELFGDITFNNITLIDNNFSSLSLFNFNQKLQQGTIKISKVIFQNCHILNSQLFSFFNNQVQIQIEQLIINQSFFSNSSFITFAKNNNSVSKLEVKGITITSSHFHRSYIFYCSNLEDIIINNVIFDNNTIILSTIFAFNKNFTLFNAQVISNHFFESQFIATLETENKTKIFCFVDNQLVSQNDFTISNLFLISNQNMYYNLRTVRIQFNQGYSNQYKENILFNIHCYKLEIENIYIVDSNKIGIFYFFEVFEIFASNIVYENLKINNKVPSDINCMDFHNFNYQLLLISGYSIVKLKNIKAIKLFSIDTQLIEISSMKEKWINQISIIELINLEFIGNLLLHSSQGSYFSLMAINSEYDANIQFQNILLEKNFIHQQTDDPQDSRAVLIHVDEQWGHKNQQFLMFIQCPDQFFKFIHIVKIQDHHINKLYCFTSKQNNQLGDEQQQTNLIILQRFKMLNKCGAGLITSSIFSCFNCYFQDVIGLKSSIFEIKTQGEGIIYFKNLTINSSEYDISEIIDSTGCIAIYSSNSLLDLKIINAVFTNIFNRMTASILTISSSFKKNQILIQDALIKNCISLMNPILQILFSTQNIGGNKVVIKNVTINFQESAWIQYFSKTGMLNNNEILDVTTSSNALIQLQNCIVVMSKILFQGLFSCPLIKLKNIQYLLISQLWAIEIKVLYNMNLLELSQDLSIKSTINIKYANFQSIQIYEVINNPIYQSSKRNYMSSGCLFIEKQQQQVTYSFGKIIQLFQQFQKASAIILLQSNSNNTAFYIQNVILNSINCSYCKNGLIFFNIENYKILNIRDLISHSNHIKEKGCINIASIDQINHSSLIKNSNFFNNYGGSGIAIHLSKIPITIIQCIIINNIASNQGGALFLDMDMQYLIIKKSSIINNYASEGGGIYLFQKGNINLQNMIQTFIQFNKADLFSDNLFEFPTHLSLFINQKEMQAQELQINIGKIRVLKLKPYKTIEQGVIKFSQDLMIPSQQIIKKYKSYVPQLQTVQILYNDPQLMLKNSRNELQKNSHQFSCQVSQATTRMNQANLYEKNTLIDILQTDGFNHFDLGSLQFHYDPYQDENHKLEILVNCTSNISERQLLYQINARTYKCQLGEFYIDEGCQICESTFGFYSVTYDVTKCSIFDKTKFAKITSNAINLLEGYWRPNIYSDYIDYCFKNILFCKGGWGVGDELCSLGHLGGLCEECDLHNKKGEGNFFKNQQDSTCKNCSLNSITPLILSFIWALVSIVITLRSIEKSNLLFSKLQFKLRFRKILFKLEKDMEGIFIKMLFIYLWIFSVIFTFNIRFSISFQFIDQASNTSLFMASSLDCYISEVNQIEIIYGRIFVTIFLILIQFAIILIGYQIYILIYKGRFQNYIVSNTLLYLYVSNFSGLIKSFCSIVSKRIISNIEYIQGDLTLIYGSLNHIQWIYKFALPGLAVLGFCIPFSLFWFMFLTKKRFNKIQFRRHICYLFDEYNEQNYFWEQIKFSKKIIIILVMTYFESNILLKATLLGLFLLIYQIIAGSQQPYNLKKLNNLDIQAVQICSVAIFVAIAKYVNDQQIENAYSQIMQIIIMLLCVKLCYQFILDIFRAFIKKYRVYFVTILYHFIKSIKPNSKNSVYLDNLLIKLNMKEKRVQSNFQTLKKQILKILKAQRKIQNSFFSVSSNNNFASLIRYKQLHPNKNKILLTLKS</sequence>
<evidence type="ECO:0000256" key="1">
    <source>
        <dbReference type="SAM" id="Phobius"/>
    </source>
</evidence>
<evidence type="ECO:0008006" key="5">
    <source>
        <dbReference type="Google" id="ProtNLM"/>
    </source>
</evidence>
<keyword evidence="1" id="KW-0812">Transmembrane</keyword>
<dbReference type="OrthoDB" id="77931at2759"/>
<dbReference type="Proteomes" id="UP000692954">
    <property type="component" value="Unassembled WGS sequence"/>
</dbReference>
<name>A0A8S1RMH2_9CILI</name>
<feature type="transmembrane region" description="Helical" evidence="1">
    <location>
        <begin position="2662"/>
        <end position="2680"/>
    </location>
</feature>
<keyword evidence="2" id="KW-0732">Signal</keyword>
<organism evidence="3 4">
    <name type="scientific">Paramecium sonneborni</name>
    <dbReference type="NCBI Taxonomy" id="65129"/>
    <lineage>
        <taxon>Eukaryota</taxon>
        <taxon>Sar</taxon>
        <taxon>Alveolata</taxon>
        <taxon>Ciliophora</taxon>
        <taxon>Intramacronucleata</taxon>
        <taxon>Oligohymenophorea</taxon>
        <taxon>Peniculida</taxon>
        <taxon>Parameciidae</taxon>
        <taxon>Paramecium</taxon>
    </lineage>
</organism>
<keyword evidence="1" id="KW-1133">Transmembrane helix</keyword>
<keyword evidence="4" id="KW-1185">Reference proteome</keyword>
<dbReference type="CDD" id="cd00064">
    <property type="entry name" value="FU"/>
    <property type="match status" value="1"/>
</dbReference>
<feature type="transmembrane region" description="Helical" evidence="1">
    <location>
        <begin position="2413"/>
        <end position="2437"/>
    </location>
</feature>
<feature type="signal peptide" evidence="2">
    <location>
        <begin position="1"/>
        <end position="18"/>
    </location>
</feature>
<evidence type="ECO:0000313" key="3">
    <source>
        <dbReference type="EMBL" id="CAD8129468.1"/>
    </source>
</evidence>
<dbReference type="PANTHER" id="PTHR11319">
    <property type="entry name" value="G PROTEIN-COUPLED RECEPTOR-RELATED"/>
    <property type="match status" value="1"/>
</dbReference>
<dbReference type="EMBL" id="CAJJDN010000225">
    <property type="protein sequence ID" value="CAD8129468.1"/>
    <property type="molecule type" value="Genomic_DNA"/>
</dbReference>
<protein>
    <recommendedName>
        <fullName evidence="5">Transmembrane protein</fullName>
    </recommendedName>
</protein>
<feature type="transmembrane region" description="Helical" evidence="1">
    <location>
        <begin position="2468"/>
        <end position="2493"/>
    </location>
</feature>
<feature type="transmembrane region" description="Helical" evidence="1">
    <location>
        <begin position="2615"/>
        <end position="2642"/>
    </location>
</feature>
<comment type="caution">
    <text evidence="3">The sequence shown here is derived from an EMBL/GenBank/DDBJ whole genome shotgun (WGS) entry which is preliminary data.</text>
</comment>